<dbReference type="AlphaFoldDB" id="A0AAJ5B7I7"/>
<sequence length="82" mass="9037">MVNCNCGYSGELRSKPVSDAARAAEESRLRVVRRTKSSRMRRIDARTTVLGLLAATRVTIDAAMDGSAWMNPQACLLWFYGG</sequence>
<dbReference type="Proteomes" id="UP000236649">
    <property type="component" value="Chromosome 1"/>
</dbReference>
<evidence type="ECO:0000313" key="1">
    <source>
        <dbReference type="EMBL" id="AUT69005.1"/>
    </source>
</evidence>
<dbReference type="Proteomes" id="UP000004980">
    <property type="component" value="Unassembled WGS sequence"/>
</dbReference>
<proteinExistence type="predicted"/>
<keyword evidence="3" id="KW-1185">Reference proteome</keyword>
<dbReference type="EMBL" id="CP026105">
    <property type="protein sequence ID" value="AUT69005.1"/>
    <property type="molecule type" value="Genomic_DNA"/>
</dbReference>
<organism evidence="1 4">
    <name type="scientific">Paraburkholderia hospita</name>
    <dbReference type="NCBI Taxonomy" id="169430"/>
    <lineage>
        <taxon>Bacteria</taxon>
        <taxon>Pseudomonadati</taxon>
        <taxon>Pseudomonadota</taxon>
        <taxon>Betaproteobacteria</taxon>
        <taxon>Burkholderiales</taxon>
        <taxon>Burkholderiaceae</taxon>
        <taxon>Paraburkholderia</taxon>
    </lineage>
</organism>
<evidence type="ECO:0000313" key="4">
    <source>
        <dbReference type="Proteomes" id="UP000236649"/>
    </source>
</evidence>
<gene>
    <name evidence="1" type="ORF">C2L64_12245</name>
    <name evidence="2" type="ORF">WQE_31446</name>
</gene>
<accession>A0AAJ5B7I7</accession>
<dbReference type="EMBL" id="AKAU01000174">
    <property type="protein sequence ID" value="EIM96983.1"/>
    <property type="molecule type" value="Genomic_DNA"/>
</dbReference>
<dbReference type="KEGG" id="phs:C2L64_12245"/>
<reference evidence="2 3" key="1">
    <citation type="journal article" date="2012" name="J. Bacteriol.">
        <title>Draft Genome Sequence of the Soil Bacterium Burkholderia terrae Strain BS001, Which Interacts with Fungal Surface Structures.</title>
        <authorList>
            <person name="Nazir R."/>
            <person name="Hansen M.A."/>
            <person name="Sorensen S."/>
            <person name="van Elsas J.D."/>
        </authorList>
    </citation>
    <scope>NUCLEOTIDE SEQUENCE [LARGE SCALE GENOMIC DNA]</scope>
    <source>
        <strain evidence="2 3">BS001</strain>
    </source>
</reference>
<evidence type="ECO:0000313" key="3">
    <source>
        <dbReference type="Proteomes" id="UP000004980"/>
    </source>
</evidence>
<name>A0AAJ5B7I7_9BURK</name>
<reference evidence="1 4" key="2">
    <citation type="submission" date="2018-01" db="EMBL/GenBank/DDBJ databases">
        <title>Species boundaries and ecological features among Paraburkholderia terrae DSMZ17804T, P. hospita DSMZ17164T and P. caribensis DSMZ13236T.</title>
        <authorList>
            <person name="Pratama A.A."/>
        </authorList>
    </citation>
    <scope>NUCLEOTIDE SEQUENCE [LARGE SCALE GENOMIC DNA]</scope>
    <source>
        <strain evidence="1 4">DSM 17164</strain>
    </source>
</reference>
<protein>
    <submittedName>
        <fullName evidence="1">Uncharacterized protein</fullName>
    </submittedName>
</protein>
<evidence type="ECO:0000313" key="2">
    <source>
        <dbReference type="EMBL" id="EIM96983.1"/>
    </source>
</evidence>